<name>A0ABP9VGM7_9DEIO</name>
<gene>
    <name evidence="1" type="ORF">Dxin01_03689</name>
</gene>
<reference evidence="1 2" key="1">
    <citation type="submission" date="2024-02" db="EMBL/GenBank/DDBJ databases">
        <title>Deinococcus xinjiangensis NBRC 107630.</title>
        <authorList>
            <person name="Ichikawa N."/>
            <person name="Katano-Makiyama Y."/>
            <person name="Hidaka K."/>
        </authorList>
    </citation>
    <scope>NUCLEOTIDE SEQUENCE [LARGE SCALE GENOMIC DNA]</scope>
    <source>
        <strain evidence="1 2">NBRC 107630</strain>
    </source>
</reference>
<dbReference type="Proteomes" id="UP001458946">
    <property type="component" value="Unassembled WGS sequence"/>
</dbReference>
<accession>A0ABP9VGM7</accession>
<protein>
    <submittedName>
        <fullName evidence="1">Uncharacterized protein</fullName>
    </submittedName>
</protein>
<evidence type="ECO:0000313" key="2">
    <source>
        <dbReference type="Proteomes" id="UP001458946"/>
    </source>
</evidence>
<keyword evidence="2" id="KW-1185">Reference proteome</keyword>
<comment type="caution">
    <text evidence="1">The sequence shown here is derived from an EMBL/GenBank/DDBJ whole genome shotgun (WGS) entry which is preliminary data.</text>
</comment>
<evidence type="ECO:0000313" key="1">
    <source>
        <dbReference type="EMBL" id="GAA5503921.1"/>
    </source>
</evidence>
<dbReference type="EMBL" id="BAABRN010000075">
    <property type="protein sequence ID" value="GAA5503921.1"/>
    <property type="molecule type" value="Genomic_DNA"/>
</dbReference>
<sequence length="73" mass="8399">MLLSVTEHELKLKTGTVQCPYLRCWHTCIGTCEDDVPQNLARLIDILNDHNSKKAFKVWCPHHTSPDPLEFIP</sequence>
<proteinExistence type="predicted"/>
<organism evidence="1 2">
    <name type="scientific">Deinococcus xinjiangensis</name>
    <dbReference type="NCBI Taxonomy" id="457454"/>
    <lineage>
        <taxon>Bacteria</taxon>
        <taxon>Thermotogati</taxon>
        <taxon>Deinococcota</taxon>
        <taxon>Deinococci</taxon>
        <taxon>Deinococcales</taxon>
        <taxon>Deinococcaceae</taxon>
        <taxon>Deinococcus</taxon>
    </lineage>
</organism>